<name>A0ABV4DIG9_9FIRM</name>
<dbReference type="Proteomes" id="UP001565219">
    <property type="component" value="Unassembled WGS sequence"/>
</dbReference>
<reference evidence="3 4" key="1">
    <citation type="submission" date="2024-03" db="EMBL/GenBank/DDBJ databases">
        <title>Mouse gut bacterial collection (mGBC) of GemPharmatech.</title>
        <authorList>
            <person name="He Y."/>
            <person name="Dong L."/>
            <person name="Wu D."/>
            <person name="Gao X."/>
            <person name="Lin Z."/>
        </authorList>
    </citation>
    <scope>NUCLEOTIDE SEQUENCE [LARGE SCALE GENOMIC DNA]</scope>
    <source>
        <strain evidence="3 4">32-10</strain>
    </source>
</reference>
<keyword evidence="1" id="KW-0238">DNA-binding</keyword>
<proteinExistence type="predicted"/>
<dbReference type="EMBL" id="JBCLTR010000006">
    <property type="protein sequence ID" value="MEY8633224.1"/>
    <property type="molecule type" value="Genomic_DNA"/>
</dbReference>
<accession>A0ABV4DIG9</accession>
<comment type="caution">
    <text evidence="3">The sequence shown here is derived from an EMBL/GenBank/DDBJ whole genome shotgun (WGS) entry which is preliminary data.</text>
</comment>
<feature type="domain" description="HTH merR-type" evidence="2">
    <location>
        <begin position="18"/>
        <end position="68"/>
    </location>
</feature>
<evidence type="ECO:0000313" key="3">
    <source>
        <dbReference type="EMBL" id="MEY8633224.1"/>
    </source>
</evidence>
<evidence type="ECO:0000256" key="1">
    <source>
        <dbReference type="ARBA" id="ARBA00023125"/>
    </source>
</evidence>
<dbReference type="InterPro" id="IPR000551">
    <property type="entry name" value="MerR-type_HTH_dom"/>
</dbReference>
<evidence type="ECO:0000313" key="4">
    <source>
        <dbReference type="Proteomes" id="UP001565219"/>
    </source>
</evidence>
<gene>
    <name evidence="3" type="ORF">AALG99_06745</name>
</gene>
<dbReference type="RefSeq" id="WP_330607085.1">
    <property type="nucleotide sequence ID" value="NZ_JAQEHL010000004.1"/>
</dbReference>
<dbReference type="InterPro" id="IPR009061">
    <property type="entry name" value="DNA-bd_dom_put_sf"/>
</dbReference>
<dbReference type="SMART" id="SM00422">
    <property type="entry name" value="HTH_MERR"/>
    <property type="match status" value="1"/>
</dbReference>
<dbReference type="PANTHER" id="PTHR30204:SF90">
    <property type="entry name" value="HTH-TYPE TRANSCRIPTIONAL ACTIVATOR MTA"/>
    <property type="match status" value="1"/>
</dbReference>
<dbReference type="PROSITE" id="PS50937">
    <property type="entry name" value="HTH_MERR_2"/>
    <property type="match status" value="1"/>
</dbReference>
<dbReference type="PANTHER" id="PTHR30204">
    <property type="entry name" value="REDOX-CYCLING DRUG-SENSING TRANSCRIPTIONAL ACTIVATOR SOXR"/>
    <property type="match status" value="1"/>
</dbReference>
<organism evidence="3 4">
    <name type="scientific">Anaerostipes hominis</name>
    <name type="common">ex Lee et al. 2021</name>
    <dbReference type="NCBI Taxonomy" id="2025494"/>
    <lineage>
        <taxon>Bacteria</taxon>
        <taxon>Bacillati</taxon>
        <taxon>Bacillota</taxon>
        <taxon>Clostridia</taxon>
        <taxon>Lachnospirales</taxon>
        <taxon>Lachnospiraceae</taxon>
        <taxon>Anaerostipes</taxon>
    </lineage>
</organism>
<sequence length="75" mass="8780">MRKTLSRKNDPAGLIWWYYDEIGLLKPTSKSDAGYRLYDDKALETLQQILFFREFDIPLKEIKAVMLPGKNGWSV</sequence>
<keyword evidence="4" id="KW-1185">Reference proteome</keyword>
<dbReference type="Pfam" id="PF13411">
    <property type="entry name" value="MerR_1"/>
    <property type="match status" value="1"/>
</dbReference>
<dbReference type="CDD" id="cd01106">
    <property type="entry name" value="HTH_TipAL-Mta"/>
    <property type="match status" value="1"/>
</dbReference>
<protein>
    <submittedName>
        <fullName evidence="3">MerR family transcriptional regulator</fullName>
    </submittedName>
</protein>
<dbReference type="SUPFAM" id="SSF46955">
    <property type="entry name" value="Putative DNA-binding domain"/>
    <property type="match status" value="1"/>
</dbReference>
<dbReference type="InterPro" id="IPR047057">
    <property type="entry name" value="MerR_fam"/>
</dbReference>
<evidence type="ECO:0000259" key="2">
    <source>
        <dbReference type="PROSITE" id="PS50937"/>
    </source>
</evidence>
<dbReference type="Gene3D" id="1.10.1660.10">
    <property type="match status" value="1"/>
</dbReference>